<reference evidence="3 4" key="1">
    <citation type="submission" date="2018-10" db="EMBL/GenBank/DDBJ databases">
        <title>Draft genome sequence of Bacillus salarius IM0101, isolated from a hypersaline soil in Inner Mongolia, China.</title>
        <authorList>
            <person name="Yamprayoonswat W."/>
            <person name="Boonvisut S."/>
            <person name="Jumpathong W."/>
            <person name="Sittihan S."/>
            <person name="Ruangsuj P."/>
            <person name="Wanthongcharoen S."/>
            <person name="Thongpramul N."/>
            <person name="Pimmason S."/>
            <person name="Yu B."/>
            <person name="Yasawong M."/>
        </authorList>
    </citation>
    <scope>NUCLEOTIDE SEQUENCE [LARGE SCALE GENOMIC DNA]</scope>
    <source>
        <strain evidence="3 4">IM0101</strain>
    </source>
</reference>
<keyword evidence="1" id="KW-1133">Transmembrane helix</keyword>
<feature type="chain" id="PRO_5019060318" evidence="2">
    <location>
        <begin position="24"/>
        <end position="59"/>
    </location>
</feature>
<feature type="signal peptide" evidence="2">
    <location>
        <begin position="1"/>
        <end position="23"/>
    </location>
</feature>
<accession>A0A428N591</accession>
<evidence type="ECO:0000313" key="3">
    <source>
        <dbReference type="EMBL" id="RSL33417.1"/>
    </source>
</evidence>
<name>A0A428N591_9BACI</name>
<keyword evidence="2" id="KW-0732">Signal</keyword>
<proteinExistence type="predicted"/>
<keyword evidence="1" id="KW-0472">Membrane</keyword>
<gene>
    <name evidence="3" type="ORF">D7Z54_10645</name>
</gene>
<dbReference type="EMBL" id="RBVX01000008">
    <property type="protein sequence ID" value="RSL33417.1"/>
    <property type="molecule type" value="Genomic_DNA"/>
</dbReference>
<sequence length="59" mass="6580">MRNKLSLVLFVFALFIVPSNAYASVNAWNDANQAFITGLTVISVITLILFVYLMIRDNG</sequence>
<keyword evidence="1" id="KW-0812">Transmembrane</keyword>
<evidence type="ECO:0000256" key="2">
    <source>
        <dbReference type="SAM" id="SignalP"/>
    </source>
</evidence>
<dbReference type="AlphaFoldDB" id="A0A428N591"/>
<dbReference type="OrthoDB" id="2949006at2"/>
<protein>
    <submittedName>
        <fullName evidence="3">Uncharacterized protein</fullName>
    </submittedName>
</protein>
<feature type="transmembrane region" description="Helical" evidence="1">
    <location>
        <begin position="33"/>
        <end position="55"/>
    </location>
</feature>
<keyword evidence="4" id="KW-1185">Reference proteome</keyword>
<comment type="caution">
    <text evidence="3">The sequence shown here is derived from an EMBL/GenBank/DDBJ whole genome shotgun (WGS) entry which is preliminary data.</text>
</comment>
<dbReference type="RefSeq" id="WP_125555822.1">
    <property type="nucleotide sequence ID" value="NZ_RBVX01000008.1"/>
</dbReference>
<evidence type="ECO:0000256" key="1">
    <source>
        <dbReference type="SAM" id="Phobius"/>
    </source>
</evidence>
<dbReference type="Proteomes" id="UP000275076">
    <property type="component" value="Unassembled WGS sequence"/>
</dbReference>
<organism evidence="3 4">
    <name type="scientific">Salibacterium salarium</name>
    <dbReference type="NCBI Taxonomy" id="284579"/>
    <lineage>
        <taxon>Bacteria</taxon>
        <taxon>Bacillati</taxon>
        <taxon>Bacillota</taxon>
        <taxon>Bacilli</taxon>
        <taxon>Bacillales</taxon>
        <taxon>Bacillaceae</taxon>
    </lineage>
</organism>
<evidence type="ECO:0000313" key="4">
    <source>
        <dbReference type="Proteomes" id="UP000275076"/>
    </source>
</evidence>